<protein>
    <submittedName>
        <fullName evidence="1">Uncharacterized protein</fullName>
    </submittedName>
</protein>
<organism evidence="1 2">
    <name type="scientific">Selenomonas ruminantium</name>
    <dbReference type="NCBI Taxonomy" id="971"/>
    <lineage>
        <taxon>Bacteria</taxon>
        <taxon>Bacillati</taxon>
        <taxon>Bacillota</taxon>
        <taxon>Negativicutes</taxon>
        <taxon>Selenomonadales</taxon>
        <taxon>Selenomonadaceae</taxon>
        <taxon>Selenomonas</taxon>
    </lineage>
</organism>
<gene>
    <name evidence="1" type="ORF">SAMN04487861_1394</name>
</gene>
<accession>A0A1I3I6G1</accession>
<reference evidence="1 2" key="1">
    <citation type="submission" date="2016-10" db="EMBL/GenBank/DDBJ databases">
        <authorList>
            <person name="de Groot N.N."/>
        </authorList>
    </citation>
    <scope>NUCLEOTIDE SEQUENCE [LARGE SCALE GENOMIC DNA]</scope>
    <source>
        <strain evidence="1 2">Z108</strain>
    </source>
</reference>
<name>A0A1I3I6G1_SELRU</name>
<dbReference type="Proteomes" id="UP000183639">
    <property type="component" value="Unassembled WGS sequence"/>
</dbReference>
<evidence type="ECO:0000313" key="1">
    <source>
        <dbReference type="EMBL" id="SFI43450.1"/>
    </source>
</evidence>
<dbReference type="EMBL" id="FOQK01000039">
    <property type="protein sequence ID" value="SFI43450.1"/>
    <property type="molecule type" value="Genomic_DNA"/>
</dbReference>
<sequence length="66" mass="7853">MEQKKSTLMKRYLSTAKYNERVANRSWALAKNNPNDGYYYERAREHYRRRDANLAKAAAIKAELEK</sequence>
<dbReference type="RefSeq" id="WP_075445803.1">
    <property type="nucleotide sequence ID" value="NZ_FOQK01000039.1"/>
</dbReference>
<dbReference type="AlphaFoldDB" id="A0A1I3I6G1"/>
<proteinExistence type="predicted"/>
<evidence type="ECO:0000313" key="2">
    <source>
        <dbReference type="Proteomes" id="UP000183639"/>
    </source>
</evidence>